<evidence type="ECO:0000313" key="2">
    <source>
        <dbReference type="Proteomes" id="UP000076871"/>
    </source>
</evidence>
<evidence type="ECO:0008006" key="3">
    <source>
        <dbReference type="Google" id="ProtNLM"/>
    </source>
</evidence>
<dbReference type="GeneID" id="63818553"/>
<gene>
    <name evidence="1" type="ORF">LAESUDRAFT_194116</name>
</gene>
<dbReference type="InterPro" id="IPR032675">
    <property type="entry name" value="LRR_dom_sf"/>
</dbReference>
<dbReference type="RefSeq" id="XP_040763761.1">
    <property type="nucleotide sequence ID" value="XM_040901521.1"/>
</dbReference>
<dbReference type="Gene3D" id="3.80.10.10">
    <property type="entry name" value="Ribonuclease Inhibitor"/>
    <property type="match status" value="1"/>
</dbReference>
<proteinExistence type="predicted"/>
<dbReference type="Proteomes" id="UP000076871">
    <property type="component" value="Unassembled WGS sequence"/>
</dbReference>
<evidence type="ECO:0000313" key="1">
    <source>
        <dbReference type="EMBL" id="KZT06021.1"/>
    </source>
</evidence>
<organism evidence="1 2">
    <name type="scientific">Laetiporus sulphureus 93-53</name>
    <dbReference type="NCBI Taxonomy" id="1314785"/>
    <lineage>
        <taxon>Eukaryota</taxon>
        <taxon>Fungi</taxon>
        <taxon>Dikarya</taxon>
        <taxon>Basidiomycota</taxon>
        <taxon>Agaricomycotina</taxon>
        <taxon>Agaricomycetes</taxon>
        <taxon>Polyporales</taxon>
        <taxon>Laetiporus</taxon>
    </lineage>
</organism>
<name>A0A165E0Q2_9APHY</name>
<dbReference type="InParanoid" id="A0A165E0Q2"/>
<reference evidence="1 2" key="1">
    <citation type="journal article" date="2016" name="Mol. Biol. Evol.">
        <title>Comparative Genomics of Early-Diverging Mushroom-Forming Fungi Provides Insights into the Origins of Lignocellulose Decay Capabilities.</title>
        <authorList>
            <person name="Nagy L.G."/>
            <person name="Riley R."/>
            <person name="Tritt A."/>
            <person name="Adam C."/>
            <person name="Daum C."/>
            <person name="Floudas D."/>
            <person name="Sun H."/>
            <person name="Yadav J.S."/>
            <person name="Pangilinan J."/>
            <person name="Larsson K.H."/>
            <person name="Matsuura K."/>
            <person name="Barry K."/>
            <person name="Labutti K."/>
            <person name="Kuo R."/>
            <person name="Ohm R.A."/>
            <person name="Bhattacharya S.S."/>
            <person name="Shirouzu T."/>
            <person name="Yoshinaga Y."/>
            <person name="Martin F.M."/>
            <person name="Grigoriev I.V."/>
            <person name="Hibbett D.S."/>
        </authorList>
    </citation>
    <scope>NUCLEOTIDE SEQUENCE [LARGE SCALE GENOMIC DNA]</scope>
    <source>
        <strain evidence="1 2">93-53</strain>
    </source>
</reference>
<sequence>MSIPVDQTNVAPPILNNPQPRLPAEICERIIDHLDPFWLGDQRQTLLNCALVRRGWYAESRAILFEEPILSTRKEAIACARSLTRIPLLAARVRRLEIGARSPTLESSMTSPELASILVMLAGKLPNLASLSFSDVSFEQCSMRNLAFGSLHEFSHITSLRLARVTLPSASPFFQVICSFPQLQSLHCWDLHWSKLRSMAPLPEHRRMPLTTLTSFEYDLSCFEDIGHILLGLLNRAILTALYLYSPVSTAALNFTQDMLNIAGGRLEEATTTFSALEKDGGGSFQSLLLHPISFESNVNLRTLVVGAFTSDMNDLTLLVRSVLLPLLKTILSKDLSNISFSFSPLEWDTDAMLNIFDPEVCVQIDELLAEEHFAELGLVSIFFCFQPALLDDSQCVKFCADICSRFPKLNDMNILTINCNRYRYPSDTERALKSKQMANRLSDPADQSTR</sequence>
<dbReference type="AlphaFoldDB" id="A0A165E0Q2"/>
<protein>
    <recommendedName>
        <fullName evidence="3">F-box domain-containing protein</fullName>
    </recommendedName>
</protein>
<accession>A0A165E0Q2</accession>
<keyword evidence="2" id="KW-1185">Reference proteome</keyword>
<dbReference type="EMBL" id="KV427626">
    <property type="protein sequence ID" value="KZT06021.1"/>
    <property type="molecule type" value="Genomic_DNA"/>
</dbReference>